<name>A0AAF3EXB6_9BILA</name>
<keyword evidence="5" id="KW-0406">Ion transport</keyword>
<dbReference type="InterPro" id="IPR006029">
    <property type="entry name" value="Neurotrans-gated_channel_TM"/>
</dbReference>
<dbReference type="GO" id="GO:0004888">
    <property type="term" value="F:transmembrane signaling receptor activity"/>
    <property type="evidence" value="ECO:0007669"/>
    <property type="project" value="InterPro"/>
</dbReference>
<dbReference type="InterPro" id="IPR038050">
    <property type="entry name" value="Neuro_actylchol_rec"/>
</dbReference>
<protein>
    <submittedName>
        <fullName evidence="9">Neurotransmitter-gated ion-channel ligand-binding domain-containing protein</fullName>
    </submittedName>
</protein>
<dbReference type="InterPro" id="IPR036719">
    <property type="entry name" value="Neuro-gated_channel_TM_sf"/>
</dbReference>
<dbReference type="GO" id="GO:0005230">
    <property type="term" value="F:extracellular ligand-gated monoatomic ion channel activity"/>
    <property type="evidence" value="ECO:0007669"/>
    <property type="project" value="InterPro"/>
</dbReference>
<feature type="transmembrane region" description="Helical" evidence="5">
    <location>
        <begin position="385"/>
        <end position="407"/>
    </location>
</feature>
<organism evidence="8 9">
    <name type="scientific">Mesorhabditis belari</name>
    <dbReference type="NCBI Taxonomy" id="2138241"/>
    <lineage>
        <taxon>Eukaryota</taxon>
        <taxon>Metazoa</taxon>
        <taxon>Ecdysozoa</taxon>
        <taxon>Nematoda</taxon>
        <taxon>Chromadorea</taxon>
        <taxon>Rhabditida</taxon>
        <taxon>Rhabditina</taxon>
        <taxon>Rhabditomorpha</taxon>
        <taxon>Rhabditoidea</taxon>
        <taxon>Rhabditidae</taxon>
        <taxon>Mesorhabditinae</taxon>
        <taxon>Mesorhabditis</taxon>
    </lineage>
</organism>
<feature type="transmembrane region" description="Helical" evidence="5">
    <location>
        <begin position="446"/>
        <end position="469"/>
    </location>
</feature>
<feature type="transmembrane region" description="Helical" evidence="5">
    <location>
        <begin position="131"/>
        <end position="150"/>
    </location>
</feature>
<evidence type="ECO:0000313" key="9">
    <source>
        <dbReference type="WBParaSite" id="MBELARI_LOCUS18856"/>
    </source>
</evidence>
<evidence type="ECO:0000256" key="5">
    <source>
        <dbReference type="RuleBase" id="RU000687"/>
    </source>
</evidence>
<dbReference type="PROSITE" id="PS00236">
    <property type="entry name" value="NEUROTR_ION_CHANNEL"/>
    <property type="match status" value="1"/>
</dbReference>
<dbReference type="GO" id="GO:0016020">
    <property type="term" value="C:membrane"/>
    <property type="evidence" value="ECO:0007669"/>
    <property type="project" value="UniProtKB-SubCell"/>
</dbReference>
<evidence type="ECO:0000259" key="6">
    <source>
        <dbReference type="Pfam" id="PF02931"/>
    </source>
</evidence>
<dbReference type="PRINTS" id="PR00252">
    <property type="entry name" value="NRIONCHANNEL"/>
</dbReference>
<evidence type="ECO:0000256" key="1">
    <source>
        <dbReference type="ARBA" id="ARBA00004141"/>
    </source>
</evidence>
<dbReference type="Gene3D" id="1.20.58.390">
    <property type="entry name" value="Neurotransmitter-gated ion-channel transmembrane domain"/>
    <property type="match status" value="1"/>
</dbReference>
<dbReference type="PANTHER" id="PTHR18945">
    <property type="entry name" value="NEUROTRANSMITTER GATED ION CHANNEL"/>
    <property type="match status" value="1"/>
</dbReference>
<comment type="subcellular location">
    <subcellularLocation>
        <location evidence="1">Membrane</location>
        <topology evidence="1">Multi-pass membrane protein</topology>
    </subcellularLocation>
</comment>
<dbReference type="InterPro" id="IPR018000">
    <property type="entry name" value="Neurotransmitter_ion_chnl_CS"/>
</dbReference>
<keyword evidence="5" id="KW-0407">Ion channel</keyword>
<dbReference type="InterPro" id="IPR006202">
    <property type="entry name" value="Neur_chan_lig-bd"/>
</dbReference>
<dbReference type="Gene3D" id="2.70.170.10">
    <property type="entry name" value="Neurotransmitter-gated ion-channel ligand-binding domain"/>
    <property type="match status" value="1"/>
</dbReference>
<dbReference type="SUPFAM" id="SSF90112">
    <property type="entry name" value="Neurotransmitter-gated ion-channel transmembrane pore"/>
    <property type="match status" value="1"/>
</dbReference>
<dbReference type="InterPro" id="IPR006201">
    <property type="entry name" value="Neur_channel"/>
</dbReference>
<evidence type="ECO:0000313" key="8">
    <source>
        <dbReference type="Proteomes" id="UP000887575"/>
    </source>
</evidence>
<feature type="domain" description="Neurotransmitter-gated ion-channel ligand-binding" evidence="6">
    <location>
        <begin position="173"/>
        <end position="381"/>
    </location>
</feature>
<sequence length="541" mass="61803">MPNKAISHIANSQIAAFLREKPHFRFDGHSVERRKSVGRRFGDRRSSPCHGEVPFFTMSRSFAWLSSFAVHRLLDGSKSIRCWLKWPKVYSMLITNATILDMFTGLCNLFVMLGWTGENLEMTKNDKQRTFLISMLLLWVFFSQFVSSAYQPSQEYIDFYASNDYKSFSNKTTKLYDELLTKRAYNKLLSPVYMRSGNSRDFPPLEVFFELEYLKVFALDAQTQLVSLCVQLRMSWLDPRLAWDPHQFGDMQSLYVNADVAWVPDSQFANVKILDDMIGAEKTLHIASNGIVHMVNVYYVEISCEVEINTFPFDNQTCQLLLMSFSYDGSILSTNGTINQDTVAGQQDDLGNGEWKDDGLDSSSFLFEKRQMLQINLRLKRVPNYYINVIALPCFVITFLSIIGMFWRQNNKSEQLAKLGIGLTSLVSMTVLLDLLSSSIPKTAVFPLLGIYVVGCVGIIAVACVLIMVSSTKDPKKEKEADKEKRIEIEKLLTNSERRWKSIKDALFHPNVCLQIVLHMANLTAGCWRLLISDEHLLVVL</sequence>
<evidence type="ECO:0000259" key="7">
    <source>
        <dbReference type="Pfam" id="PF02932"/>
    </source>
</evidence>
<dbReference type="InterPro" id="IPR036734">
    <property type="entry name" value="Neur_chan_lig-bd_sf"/>
</dbReference>
<feature type="transmembrane region" description="Helical" evidence="5">
    <location>
        <begin position="89"/>
        <end position="111"/>
    </location>
</feature>
<evidence type="ECO:0000256" key="3">
    <source>
        <dbReference type="ARBA" id="ARBA00022989"/>
    </source>
</evidence>
<reference evidence="9" key="1">
    <citation type="submission" date="2024-02" db="UniProtKB">
        <authorList>
            <consortium name="WormBaseParasite"/>
        </authorList>
    </citation>
    <scope>IDENTIFICATION</scope>
</reference>
<evidence type="ECO:0000256" key="4">
    <source>
        <dbReference type="ARBA" id="ARBA00023136"/>
    </source>
</evidence>
<keyword evidence="4 5" id="KW-0472">Membrane</keyword>
<accession>A0AAF3EXB6</accession>
<evidence type="ECO:0000256" key="2">
    <source>
        <dbReference type="ARBA" id="ARBA00022692"/>
    </source>
</evidence>
<dbReference type="CDD" id="cd19051">
    <property type="entry name" value="LGIC_TM_cation"/>
    <property type="match status" value="1"/>
</dbReference>
<dbReference type="Pfam" id="PF02932">
    <property type="entry name" value="Neur_chan_memb"/>
    <property type="match status" value="1"/>
</dbReference>
<dbReference type="Pfam" id="PF02931">
    <property type="entry name" value="Neur_chan_LBD"/>
    <property type="match status" value="1"/>
</dbReference>
<dbReference type="WBParaSite" id="MBELARI_LOCUS18856">
    <property type="protein sequence ID" value="MBELARI_LOCUS18856"/>
    <property type="gene ID" value="MBELARI_LOCUS18856"/>
</dbReference>
<keyword evidence="8" id="KW-1185">Reference proteome</keyword>
<keyword evidence="2 5" id="KW-0812">Transmembrane</keyword>
<dbReference type="AlphaFoldDB" id="A0AAF3EXB6"/>
<proteinExistence type="inferred from homology"/>
<comment type="similarity">
    <text evidence="5">Belongs to the ligand-gated ion channel (TC 1.A.9) family.</text>
</comment>
<keyword evidence="5" id="KW-0813">Transport</keyword>
<dbReference type="CDD" id="cd18989">
    <property type="entry name" value="LGIC_ECD_cation"/>
    <property type="match status" value="1"/>
</dbReference>
<dbReference type="SUPFAM" id="SSF63712">
    <property type="entry name" value="Nicotinic receptor ligand binding domain-like"/>
    <property type="match status" value="1"/>
</dbReference>
<feature type="domain" description="Neurotransmitter-gated ion-channel transmembrane" evidence="7">
    <location>
        <begin position="392"/>
        <end position="492"/>
    </location>
</feature>
<keyword evidence="3 5" id="KW-1133">Transmembrane helix</keyword>
<dbReference type="Proteomes" id="UP000887575">
    <property type="component" value="Unassembled WGS sequence"/>
</dbReference>